<evidence type="ECO:0000256" key="6">
    <source>
        <dbReference type="ARBA" id="ARBA00023186"/>
    </source>
</evidence>
<comment type="caution">
    <text evidence="12">The sequence shown here is derived from an EMBL/GenBank/DDBJ whole genome shotgun (WGS) entry which is preliminary data.</text>
</comment>
<dbReference type="InterPro" id="IPR018704">
    <property type="entry name" value="SecYEG/CpoB_TPR"/>
</dbReference>
<evidence type="ECO:0000256" key="1">
    <source>
        <dbReference type="ARBA" id="ARBA00004401"/>
    </source>
</evidence>
<dbReference type="RefSeq" id="WP_241570539.1">
    <property type="nucleotide sequence ID" value="NZ_JAKUML010000003.1"/>
</dbReference>
<name>A0A9X1WXN0_9GAMM</name>
<evidence type="ECO:0000256" key="7">
    <source>
        <dbReference type="ARBA" id="ARBA00024197"/>
    </source>
</evidence>
<keyword evidence="6" id="KW-0143">Chaperone</keyword>
<dbReference type="PIRSF" id="PIRSF006170">
    <property type="entry name" value="YfgM"/>
    <property type="match status" value="1"/>
</dbReference>
<dbReference type="Gene3D" id="1.25.40.10">
    <property type="entry name" value="Tetratricopeptide repeat domain"/>
    <property type="match status" value="1"/>
</dbReference>
<dbReference type="InterPro" id="IPR026039">
    <property type="entry name" value="YfgM"/>
</dbReference>
<evidence type="ECO:0000256" key="4">
    <source>
        <dbReference type="ARBA" id="ARBA00022989"/>
    </source>
</evidence>
<evidence type="ECO:0000256" key="9">
    <source>
        <dbReference type="SAM" id="MobiDB-lite"/>
    </source>
</evidence>
<keyword evidence="3 10" id="KW-0812">Transmembrane</keyword>
<evidence type="ECO:0000259" key="11">
    <source>
        <dbReference type="Pfam" id="PF09976"/>
    </source>
</evidence>
<feature type="compositionally biased region" description="Low complexity" evidence="9">
    <location>
        <begin position="240"/>
        <end position="258"/>
    </location>
</feature>
<reference evidence="12" key="1">
    <citation type="submission" date="2022-02" db="EMBL/GenBank/DDBJ databases">
        <title>Acinetobacter A3.8 sp. nov., isolated from Sediment (Zhairuo Island).</title>
        <authorList>
            <person name="Zheng K."/>
        </authorList>
    </citation>
    <scope>NUCLEOTIDE SEQUENCE</scope>
    <source>
        <strain evidence="12">A3.8</strain>
    </source>
</reference>
<dbReference type="PANTHER" id="PTHR38035">
    <property type="entry name" value="UPF0070 PROTEIN YFGM"/>
    <property type="match status" value="1"/>
</dbReference>
<protein>
    <recommendedName>
        <fullName evidence="8">Ancillary SecYEG translocon subunit</fullName>
    </recommendedName>
</protein>
<evidence type="ECO:0000256" key="10">
    <source>
        <dbReference type="SAM" id="Phobius"/>
    </source>
</evidence>
<dbReference type="AlphaFoldDB" id="A0A9X1WXN0"/>
<dbReference type="GO" id="GO:0005886">
    <property type="term" value="C:plasma membrane"/>
    <property type="evidence" value="ECO:0007669"/>
    <property type="project" value="UniProtKB-SubCell"/>
</dbReference>
<evidence type="ECO:0000256" key="8">
    <source>
        <dbReference type="ARBA" id="ARBA00024235"/>
    </source>
</evidence>
<evidence type="ECO:0000313" key="12">
    <source>
        <dbReference type="EMBL" id="MCJ8145842.1"/>
    </source>
</evidence>
<sequence length="258" mass="28657">MVAMTDEEQKEQLKSFMKRYGSPIIIGVLLALCAFFAWQWWNKKQAIEASNRTAQFQEILNQQENASSDDAAYKKLQADANTLIKESPDSVQALQSQLVLAKLAYDKKDYANATKILTNAQTSKVDDEGLKAIVNVRLAYTQIEQNQLDQALKTLDQVKLESFIPSVEEARGDIFVAQKKIADAQKSYKKAWDVLVERKQVRELLQIKLANVGVMVEDPEIESPILTPAQGATPTVSSVEAESAENGNTTTENTASES</sequence>
<comment type="subcellular location">
    <subcellularLocation>
        <location evidence="1">Cell membrane</location>
        <topology evidence="1">Single-pass type II membrane protein</topology>
    </subcellularLocation>
</comment>
<feature type="transmembrane region" description="Helical" evidence="10">
    <location>
        <begin position="20"/>
        <end position="41"/>
    </location>
</feature>
<dbReference type="GO" id="GO:0044877">
    <property type="term" value="F:protein-containing complex binding"/>
    <property type="evidence" value="ECO:0007669"/>
    <property type="project" value="InterPro"/>
</dbReference>
<dbReference type="EMBL" id="JAKUML010000003">
    <property type="protein sequence ID" value="MCJ8145842.1"/>
    <property type="molecule type" value="Genomic_DNA"/>
</dbReference>
<proteinExistence type="inferred from homology"/>
<dbReference type="Pfam" id="PF09976">
    <property type="entry name" value="TPR_21"/>
    <property type="match status" value="1"/>
</dbReference>
<feature type="domain" description="Ancillary SecYEG translocon subunit/Cell division coordinator CpoB TPR" evidence="11">
    <location>
        <begin position="14"/>
        <end position="213"/>
    </location>
</feature>
<comment type="similarity">
    <text evidence="7">Belongs to the YfgM family.</text>
</comment>
<dbReference type="PANTHER" id="PTHR38035:SF1">
    <property type="entry name" value="ANCILLARY SECYEG TRANSLOCON SUBUNIT"/>
    <property type="match status" value="1"/>
</dbReference>
<gene>
    <name evidence="12" type="ORF">MKI79_02775</name>
</gene>
<keyword evidence="4 10" id="KW-1133">Transmembrane helix</keyword>
<keyword evidence="13" id="KW-1185">Reference proteome</keyword>
<keyword evidence="5 10" id="KW-0472">Membrane</keyword>
<keyword evidence="2" id="KW-1003">Cell membrane</keyword>
<feature type="region of interest" description="Disordered" evidence="9">
    <location>
        <begin position="223"/>
        <end position="258"/>
    </location>
</feature>
<evidence type="ECO:0000256" key="2">
    <source>
        <dbReference type="ARBA" id="ARBA00022475"/>
    </source>
</evidence>
<accession>A0A9X1WXN0</accession>
<evidence type="ECO:0000313" key="13">
    <source>
        <dbReference type="Proteomes" id="UP001139701"/>
    </source>
</evidence>
<dbReference type="Proteomes" id="UP001139701">
    <property type="component" value="Unassembled WGS sequence"/>
</dbReference>
<evidence type="ECO:0000256" key="5">
    <source>
        <dbReference type="ARBA" id="ARBA00023136"/>
    </source>
</evidence>
<evidence type="ECO:0000256" key="3">
    <source>
        <dbReference type="ARBA" id="ARBA00022692"/>
    </source>
</evidence>
<dbReference type="SUPFAM" id="SSF48452">
    <property type="entry name" value="TPR-like"/>
    <property type="match status" value="1"/>
</dbReference>
<dbReference type="InterPro" id="IPR011990">
    <property type="entry name" value="TPR-like_helical_dom_sf"/>
</dbReference>
<organism evidence="12 13">
    <name type="scientific">Acinetobacter sedimenti</name>
    <dbReference type="NCBI Taxonomy" id="2919922"/>
    <lineage>
        <taxon>Bacteria</taxon>
        <taxon>Pseudomonadati</taxon>
        <taxon>Pseudomonadota</taxon>
        <taxon>Gammaproteobacteria</taxon>
        <taxon>Moraxellales</taxon>
        <taxon>Moraxellaceae</taxon>
        <taxon>Acinetobacter</taxon>
    </lineage>
</organism>